<keyword evidence="2" id="KW-1185">Reference proteome</keyword>
<proteinExistence type="predicted"/>
<sequence>MARTALCLAMVVVILGQIWLSQAADCGIEPLLVCAAAVMDGKPPTPECCAAVKSKYDCACEYLKNPDYSRFVPLAKKILLACKLQIPTC</sequence>
<dbReference type="EMBL" id="CM044703">
    <property type="protein sequence ID" value="KAI5670323.1"/>
    <property type="molecule type" value="Genomic_DNA"/>
</dbReference>
<organism evidence="1 2">
    <name type="scientific">Catharanthus roseus</name>
    <name type="common">Madagascar periwinkle</name>
    <name type="synonym">Vinca rosea</name>
    <dbReference type="NCBI Taxonomy" id="4058"/>
    <lineage>
        <taxon>Eukaryota</taxon>
        <taxon>Viridiplantae</taxon>
        <taxon>Streptophyta</taxon>
        <taxon>Embryophyta</taxon>
        <taxon>Tracheophyta</taxon>
        <taxon>Spermatophyta</taxon>
        <taxon>Magnoliopsida</taxon>
        <taxon>eudicotyledons</taxon>
        <taxon>Gunneridae</taxon>
        <taxon>Pentapetalae</taxon>
        <taxon>asterids</taxon>
        <taxon>lamiids</taxon>
        <taxon>Gentianales</taxon>
        <taxon>Apocynaceae</taxon>
        <taxon>Rauvolfioideae</taxon>
        <taxon>Vinceae</taxon>
        <taxon>Catharanthinae</taxon>
        <taxon>Catharanthus</taxon>
    </lineage>
</organism>
<dbReference type="Proteomes" id="UP001060085">
    <property type="component" value="Linkage Group LG03"/>
</dbReference>
<reference evidence="2" key="1">
    <citation type="journal article" date="2023" name="Nat. Plants">
        <title>Single-cell RNA sequencing provides a high-resolution roadmap for understanding the multicellular compartmentation of specialized metabolism.</title>
        <authorList>
            <person name="Sun S."/>
            <person name="Shen X."/>
            <person name="Li Y."/>
            <person name="Li Y."/>
            <person name="Wang S."/>
            <person name="Li R."/>
            <person name="Zhang H."/>
            <person name="Shen G."/>
            <person name="Guo B."/>
            <person name="Wei J."/>
            <person name="Xu J."/>
            <person name="St-Pierre B."/>
            <person name="Chen S."/>
            <person name="Sun C."/>
        </authorList>
    </citation>
    <scope>NUCLEOTIDE SEQUENCE [LARGE SCALE GENOMIC DNA]</scope>
</reference>
<comment type="caution">
    <text evidence="1">The sequence shown here is derived from an EMBL/GenBank/DDBJ whole genome shotgun (WGS) entry which is preliminary data.</text>
</comment>
<name>A0ACC0BCF7_CATRO</name>
<gene>
    <name evidence="1" type="ORF">M9H77_10687</name>
</gene>
<protein>
    <submittedName>
        <fullName evidence="1">Uncharacterized protein</fullName>
    </submittedName>
</protein>
<evidence type="ECO:0000313" key="2">
    <source>
        <dbReference type="Proteomes" id="UP001060085"/>
    </source>
</evidence>
<accession>A0ACC0BCF7</accession>
<evidence type="ECO:0000313" key="1">
    <source>
        <dbReference type="EMBL" id="KAI5670323.1"/>
    </source>
</evidence>